<organism evidence="2 3">
    <name type="scientific">Tsuneonella litorea</name>
    <dbReference type="NCBI Taxonomy" id="2976475"/>
    <lineage>
        <taxon>Bacteria</taxon>
        <taxon>Pseudomonadati</taxon>
        <taxon>Pseudomonadota</taxon>
        <taxon>Alphaproteobacteria</taxon>
        <taxon>Sphingomonadales</taxon>
        <taxon>Erythrobacteraceae</taxon>
        <taxon>Tsuneonella</taxon>
    </lineage>
</organism>
<evidence type="ECO:0000313" key="3">
    <source>
        <dbReference type="Proteomes" id="UP001142648"/>
    </source>
</evidence>
<reference evidence="2" key="1">
    <citation type="submission" date="2022-09" db="EMBL/GenBank/DDBJ databases">
        <title>The genome sequence of Tsuneonella sp. YG55.</title>
        <authorList>
            <person name="Liu Y."/>
        </authorList>
    </citation>
    <scope>NUCLEOTIDE SEQUENCE</scope>
    <source>
        <strain evidence="2">YG55</strain>
    </source>
</reference>
<feature type="signal peptide" evidence="1">
    <location>
        <begin position="1"/>
        <end position="39"/>
    </location>
</feature>
<evidence type="ECO:0000313" key="2">
    <source>
        <dbReference type="EMBL" id="MCT2559537.1"/>
    </source>
</evidence>
<proteinExistence type="predicted"/>
<accession>A0A9X2W2H6</accession>
<dbReference type="EMBL" id="JAOAMV010000005">
    <property type="protein sequence ID" value="MCT2559537.1"/>
    <property type="molecule type" value="Genomic_DNA"/>
</dbReference>
<dbReference type="RefSeq" id="WP_259962437.1">
    <property type="nucleotide sequence ID" value="NZ_JAOAMV010000005.1"/>
</dbReference>
<sequence length="50" mass="5152">MFDRRFLQTRLGHAAMASVAAMALFVALSAQIQATPAFAASGAVATVELA</sequence>
<gene>
    <name evidence="2" type="ORF">N0B51_11160</name>
</gene>
<dbReference type="AlphaFoldDB" id="A0A9X2W2H6"/>
<keyword evidence="3" id="KW-1185">Reference proteome</keyword>
<protein>
    <submittedName>
        <fullName evidence="2">Uncharacterized protein</fullName>
    </submittedName>
</protein>
<dbReference type="Proteomes" id="UP001142648">
    <property type="component" value="Unassembled WGS sequence"/>
</dbReference>
<name>A0A9X2W2H6_9SPHN</name>
<evidence type="ECO:0000256" key="1">
    <source>
        <dbReference type="SAM" id="SignalP"/>
    </source>
</evidence>
<feature type="chain" id="PRO_5040836523" evidence="1">
    <location>
        <begin position="40"/>
        <end position="50"/>
    </location>
</feature>
<keyword evidence="1" id="KW-0732">Signal</keyword>
<comment type="caution">
    <text evidence="2">The sequence shown here is derived from an EMBL/GenBank/DDBJ whole genome shotgun (WGS) entry which is preliminary data.</text>
</comment>